<name>A0ABP8XSA6_9PSEU</name>
<dbReference type="InterPro" id="IPR006665">
    <property type="entry name" value="OmpA-like"/>
</dbReference>
<dbReference type="EMBL" id="BAABIC010000041">
    <property type="protein sequence ID" value="GAA4714290.1"/>
    <property type="molecule type" value="Genomic_DNA"/>
</dbReference>
<proteinExistence type="predicted"/>
<dbReference type="Pfam" id="PF00691">
    <property type="entry name" value="OmpA"/>
    <property type="match status" value="1"/>
</dbReference>
<evidence type="ECO:0000259" key="3">
    <source>
        <dbReference type="PROSITE" id="PS51123"/>
    </source>
</evidence>
<feature type="region of interest" description="Disordered" evidence="2">
    <location>
        <begin position="30"/>
        <end position="55"/>
    </location>
</feature>
<evidence type="ECO:0000256" key="1">
    <source>
        <dbReference type="PROSITE-ProRule" id="PRU00473"/>
    </source>
</evidence>
<dbReference type="PANTHER" id="PTHR30329:SF21">
    <property type="entry name" value="LIPOPROTEIN YIAD-RELATED"/>
    <property type="match status" value="1"/>
</dbReference>
<dbReference type="RefSeq" id="WP_345384826.1">
    <property type="nucleotide sequence ID" value="NZ_BAABIC010000041.1"/>
</dbReference>
<comment type="caution">
    <text evidence="4">The sequence shown here is derived from an EMBL/GenBank/DDBJ whole genome shotgun (WGS) entry which is preliminary data.</text>
</comment>
<dbReference type="InterPro" id="IPR050330">
    <property type="entry name" value="Bact_OuterMem_StrucFunc"/>
</dbReference>
<dbReference type="PANTHER" id="PTHR30329">
    <property type="entry name" value="STATOR ELEMENT OF FLAGELLAR MOTOR COMPLEX"/>
    <property type="match status" value="1"/>
</dbReference>
<evidence type="ECO:0000313" key="4">
    <source>
        <dbReference type="EMBL" id="GAA4714290.1"/>
    </source>
</evidence>
<sequence>MLWVAAAVVVPAALAAIGLLWVTPPDDTRPAAGAPVRAPASSAAVPTAATATPPGVTADRTGVDRLLAEAPLLFDGESAQLRPATADTVLRLGGMLATMPEVPVRLVGHTADLPGPAERALRLSRERADAVAVALVAAGVEPQRIRVDGVGDASPLDTPEASRRVEVLLG</sequence>
<evidence type="ECO:0000256" key="2">
    <source>
        <dbReference type="SAM" id="MobiDB-lite"/>
    </source>
</evidence>
<gene>
    <name evidence="4" type="ORF">GCM10023215_66850</name>
</gene>
<dbReference type="SUPFAM" id="SSF103088">
    <property type="entry name" value="OmpA-like"/>
    <property type="match status" value="1"/>
</dbReference>
<organism evidence="4 5">
    <name type="scientific">Pseudonocardia yuanmonensis</name>
    <dbReference type="NCBI Taxonomy" id="1095914"/>
    <lineage>
        <taxon>Bacteria</taxon>
        <taxon>Bacillati</taxon>
        <taxon>Actinomycetota</taxon>
        <taxon>Actinomycetes</taxon>
        <taxon>Pseudonocardiales</taxon>
        <taxon>Pseudonocardiaceae</taxon>
        <taxon>Pseudonocardia</taxon>
    </lineage>
</organism>
<dbReference type="Gene3D" id="3.30.1330.60">
    <property type="entry name" value="OmpA-like domain"/>
    <property type="match status" value="1"/>
</dbReference>
<dbReference type="PROSITE" id="PS51123">
    <property type="entry name" value="OMPA_2"/>
    <property type="match status" value="1"/>
</dbReference>
<reference evidence="5" key="1">
    <citation type="journal article" date="2019" name="Int. J. Syst. Evol. Microbiol.">
        <title>The Global Catalogue of Microorganisms (GCM) 10K type strain sequencing project: providing services to taxonomists for standard genome sequencing and annotation.</title>
        <authorList>
            <consortium name="The Broad Institute Genomics Platform"/>
            <consortium name="The Broad Institute Genome Sequencing Center for Infectious Disease"/>
            <person name="Wu L."/>
            <person name="Ma J."/>
        </authorList>
    </citation>
    <scope>NUCLEOTIDE SEQUENCE [LARGE SCALE GENOMIC DNA]</scope>
    <source>
        <strain evidence="5">JCM 18055</strain>
    </source>
</reference>
<dbReference type="Proteomes" id="UP001500325">
    <property type="component" value="Unassembled WGS sequence"/>
</dbReference>
<keyword evidence="5" id="KW-1185">Reference proteome</keyword>
<evidence type="ECO:0000313" key="5">
    <source>
        <dbReference type="Proteomes" id="UP001500325"/>
    </source>
</evidence>
<dbReference type="InterPro" id="IPR036737">
    <property type="entry name" value="OmpA-like_sf"/>
</dbReference>
<feature type="domain" description="OmpA-like" evidence="3">
    <location>
        <begin position="61"/>
        <end position="170"/>
    </location>
</feature>
<keyword evidence="1" id="KW-0472">Membrane</keyword>
<protein>
    <recommendedName>
        <fullName evidence="3">OmpA-like domain-containing protein</fullName>
    </recommendedName>
</protein>
<accession>A0ABP8XSA6</accession>